<gene>
    <name evidence="1" type="ORF">ARMGADRAFT_1071163</name>
</gene>
<accession>A0A2H3E2H2</accession>
<evidence type="ECO:0000313" key="1">
    <source>
        <dbReference type="EMBL" id="PBL01632.1"/>
    </source>
</evidence>
<dbReference type="OrthoDB" id="2823912at2759"/>
<proteinExistence type="predicted"/>
<reference evidence="2" key="1">
    <citation type="journal article" date="2017" name="Nat. Ecol. Evol.">
        <title>Genome expansion and lineage-specific genetic innovations in the forest pathogenic fungi Armillaria.</title>
        <authorList>
            <person name="Sipos G."/>
            <person name="Prasanna A.N."/>
            <person name="Walter M.C."/>
            <person name="O'Connor E."/>
            <person name="Balint B."/>
            <person name="Krizsan K."/>
            <person name="Kiss B."/>
            <person name="Hess J."/>
            <person name="Varga T."/>
            <person name="Slot J."/>
            <person name="Riley R."/>
            <person name="Boka B."/>
            <person name="Rigling D."/>
            <person name="Barry K."/>
            <person name="Lee J."/>
            <person name="Mihaltcheva S."/>
            <person name="LaButti K."/>
            <person name="Lipzen A."/>
            <person name="Waldron R."/>
            <person name="Moloney N.M."/>
            <person name="Sperisen C."/>
            <person name="Kredics L."/>
            <person name="Vagvoelgyi C."/>
            <person name="Patrignani A."/>
            <person name="Fitzpatrick D."/>
            <person name="Nagy I."/>
            <person name="Doyle S."/>
            <person name="Anderson J.B."/>
            <person name="Grigoriev I.V."/>
            <person name="Gueldener U."/>
            <person name="Muensterkoetter M."/>
            <person name="Nagy L.G."/>
        </authorList>
    </citation>
    <scope>NUCLEOTIDE SEQUENCE [LARGE SCALE GENOMIC DNA]</scope>
    <source>
        <strain evidence="2">Ar21-2</strain>
    </source>
</reference>
<name>A0A2H3E2H2_ARMGA</name>
<evidence type="ECO:0000313" key="2">
    <source>
        <dbReference type="Proteomes" id="UP000217790"/>
    </source>
</evidence>
<dbReference type="Proteomes" id="UP000217790">
    <property type="component" value="Unassembled WGS sequence"/>
</dbReference>
<sequence length="213" mass="24118">MSGPGSMHDHFPVANVDDLHNHIGNKKHFFNATRSTIAASLVQIASRDPATTTAEEMDNLNLEFLPMHDRVSEYSSVLSFTCCYGLPVLSWRECVQKGATSAHSATPEFDFRLLTPDDEAKKRRAFRKAYDLSSGGGNSALFHCQHCSDHVDPQTYEDVFKHIRNVHGVDDPRMDRDMFLTPGARMPLLQRPPFYIVEVDSDADPWSDEDYLW</sequence>
<keyword evidence="2" id="KW-1185">Reference proteome</keyword>
<dbReference type="InParanoid" id="A0A2H3E2H2"/>
<dbReference type="OMA" id="ANTDIWW"/>
<protein>
    <submittedName>
        <fullName evidence="1">Uncharacterized protein</fullName>
    </submittedName>
</protein>
<organism evidence="1 2">
    <name type="scientific">Armillaria gallica</name>
    <name type="common">Bulbous honey fungus</name>
    <name type="synonym">Armillaria bulbosa</name>
    <dbReference type="NCBI Taxonomy" id="47427"/>
    <lineage>
        <taxon>Eukaryota</taxon>
        <taxon>Fungi</taxon>
        <taxon>Dikarya</taxon>
        <taxon>Basidiomycota</taxon>
        <taxon>Agaricomycotina</taxon>
        <taxon>Agaricomycetes</taxon>
        <taxon>Agaricomycetidae</taxon>
        <taxon>Agaricales</taxon>
        <taxon>Marasmiineae</taxon>
        <taxon>Physalacriaceae</taxon>
        <taxon>Armillaria</taxon>
    </lineage>
</organism>
<dbReference type="AlphaFoldDB" id="A0A2H3E2H2"/>
<dbReference type="EMBL" id="KZ293645">
    <property type="protein sequence ID" value="PBL01632.1"/>
    <property type="molecule type" value="Genomic_DNA"/>
</dbReference>
<dbReference type="STRING" id="47427.A0A2H3E2H2"/>